<proteinExistence type="predicted"/>
<dbReference type="GO" id="GO:0003964">
    <property type="term" value="F:RNA-directed DNA polymerase activity"/>
    <property type="evidence" value="ECO:0007669"/>
    <property type="project" value="UniProtKB-KW"/>
</dbReference>
<dbReference type="Gene3D" id="3.10.20.370">
    <property type="match status" value="1"/>
</dbReference>
<dbReference type="InterPro" id="IPR001878">
    <property type="entry name" value="Znf_CCHC"/>
</dbReference>
<evidence type="ECO:0000259" key="8">
    <source>
        <dbReference type="PROSITE" id="PS50158"/>
    </source>
</evidence>
<dbReference type="EMBL" id="BKCJ010002411">
    <property type="protein sequence ID" value="GEU48375.1"/>
    <property type="molecule type" value="Genomic_DNA"/>
</dbReference>
<evidence type="ECO:0000313" key="9">
    <source>
        <dbReference type="EMBL" id="GEU48375.1"/>
    </source>
</evidence>
<reference evidence="9" key="1">
    <citation type="journal article" date="2019" name="Sci. Rep.">
        <title>Draft genome of Tanacetum cinerariifolium, the natural source of mosquito coil.</title>
        <authorList>
            <person name="Yamashiro T."/>
            <person name="Shiraishi A."/>
            <person name="Satake H."/>
            <person name="Nakayama K."/>
        </authorList>
    </citation>
    <scope>NUCLEOTIDE SEQUENCE</scope>
</reference>
<dbReference type="SUPFAM" id="SSF56672">
    <property type="entry name" value="DNA/RNA polymerases"/>
    <property type="match status" value="2"/>
</dbReference>
<keyword evidence="5" id="KW-0378">Hydrolase</keyword>
<dbReference type="GO" id="GO:0004519">
    <property type="term" value="F:endonuclease activity"/>
    <property type="evidence" value="ECO:0007669"/>
    <property type="project" value="UniProtKB-KW"/>
</dbReference>
<gene>
    <name evidence="9" type="ORF">Tci_020353</name>
</gene>
<name>A0A6L2KK33_TANCI</name>
<keyword evidence="6" id="KW-0695">RNA-directed DNA polymerase</keyword>
<dbReference type="FunFam" id="3.10.20.370:FF:000001">
    <property type="entry name" value="Retrovirus-related Pol polyprotein from transposon 17.6-like protein"/>
    <property type="match status" value="1"/>
</dbReference>
<dbReference type="AlphaFoldDB" id="A0A6L2KK33"/>
<dbReference type="PANTHER" id="PTHR46148:SF59">
    <property type="entry name" value="NUCLEOTIDYLTRANSFERASE, RIBONUCLEASE H"/>
    <property type="match status" value="1"/>
</dbReference>
<accession>A0A6L2KK33</accession>
<keyword evidence="2" id="KW-0548">Nucleotidyltransferase</keyword>
<keyword evidence="7" id="KW-0479">Metal-binding</keyword>
<dbReference type="SMART" id="SM00343">
    <property type="entry name" value="ZnF_C2HC"/>
    <property type="match status" value="1"/>
</dbReference>
<dbReference type="GO" id="GO:0003676">
    <property type="term" value="F:nucleic acid binding"/>
    <property type="evidence" value="ECO:0007669"/>
    <property type="project" value="InterPro"/>
</dbReference>
<comment type="caution">
    <text evidence="9">The sequence shown here is derived from an EMBL/GenBank/DDBJ whole genome shotgun (WGS) entry which is preliminary data.</text>
</comment>
<evidence type="ECO:0000256" key="2">
    <source>
        <dbReference type="ARBA" id="ARBA00022695"/>
    </source>
</evidence>
<dbReference type="Pfam" id="PF17917">
    <property type="entry name" value="RT_RNaseH"/>
    <property type="match status" value="1"/>
</dbReference>
<dbReference type="InterPro" id="IPR056924">
    <property type="entry name" value="SH3_Tf2-1"/>
</dbReference>
<evidence type="ECO:0000256" key="5">
    <source>
        <dbReference type="ARBA" id="ARBA00022801"/>
    </source>
</evidence>
<evidence type="ECO:0000256" key="4">
    <source>
        <dbReference type="ARBA" id="ARBA00022759"/>
    </source>
</evidence>
<organism evidence="9">
    <name type="scientific">Tanacetum cinerariifolium</name>
    <name type="common">Dalmatian daisy</name>
    <name type="synonym">Chrysanthemum cinerariifolium</name>
    <dbReference type="NCBI Taxonomy" id="118510"/>
    <lineage>
        <taxon>Eukaryota</taxon>
        <taxon>Viridiplantae</taxon>
        <taxon>Streptophyta</taxon>
        <taxon>Embryophyta</taxon>
        <taxon>Tracheophyta</taxon>
        <taxon>Spermatophyta</taxon>
        <taxon>Magnoliopsida</taxon>
        <taxon>eudicotyledons</taxon>
        <taxon>Gunneridae</taxon>
        <taxon>Pentapetalae</taxon>
        <taxon>asterids</taxon>
        <taxon>campanulids</taxon>
        <taxon>Asterales</taxon>
        <taxon>Asteraceae</taxon>
        <taxon>Asteroideae</taxon>
        <taxon>Anthemideae</taxon>
        <taxon>Anthemidinae</taxon>
        <taxon>Tanacetum</taxon>
    </lineage>
</organism>
<dbReference type="InterPro" id="IPR041373">
    <property type="entry name" value="RT_RNaseH"/>
</dbReference>
<dbReference type="GO" id="GO:0008270">
    <property type="term" value="F:zinc ion binding"/>
    <property type="evidence" value="ECO:0007669"/>
    <property type="project" value="UniProtKB-KW"/>
</dbReference>
<keyword evidence="4" id="KW-0255">Endonuclease</keyword>
<evidence type="ECO:0000256" key="3">
    <source>
        <dbReference type="ARBA" id="ARBA00022722"/>
    </source>
</evidence>
<feature type="domain" description="CCHC-type" evidence="8">
    <location>
        <begin position="160"/>
        <end position="176"/>
    </location>
</feature>
<dbReference type="GO" id="GO:0016787">
    <property type="term" value="F:hydrolase activity"/>
    <property type="evidence" value="ECO:0007669"/>
    <property type="project" value="UniProtKB-KW"/>
</dbReference>
<dbReference type="PANTHER" id="PTHR46148">
    <property type="entry name" value="CHROMO DOMAIN-CONTAINING PROTEIN"/>
    <property type="match status" value="1"/>
</dbReference>
<sequence>MMTNKYCPRGEIKKLEVEMWNLKVKGTDVVGYNQRFQELALMCDKMFPEESDMINKYVDGLSDMIHESVMATKPKTMQDVIKFATELMDKKICTLVVHQAENKRKFKDTSRNNQNQQQPFIRHNVTWAYTVGHGEKKPYEGSKPLCPKCNYHHDRKCAPKCTNCKRIGHLAWDCKSSLLLPTTTREPKGQIKEFSLALSVELRATSGKPKLQCCHGYVPHKKRYALILFDIDTDRIFVSTAFSSLIDIVPITLDYGYDVELDEMGSFDVIIGMGWLSKYQAVIVCAEKIVRIPFGSEILFIHGDGSSHEYGSRLNIISCTKTHEYLLKGCPIFLALVTTKKAEDKSEEQRLKDVLIVQDFLEVFPEDLPGIPPTRQVEFQIDLYNLVHGAAHVAWAPYRLAPLKMKEMSDQLKELFDKGFIRPRSEDFVVYCDASHKGLGAVLMQREKVIAYASCQLKIYEKNYSTHDLEIGSVVFALKFWRYYLYGTKCIVFQKSTTHPGSEGCAVDFYGVIRFRKRGKLNPRYIGPFKVLAKVGTVAYKLELPQQLSRVHSTFHVFNLKKCLSDQPLAIPLDEIHIDDKLHFVEEAVEIMDREVKRLKQSRILIIKVQWNSRRGPEFTWERED</sequence>
<keyword evidence="7" id="KW-0863">Zinc-finger</keyword>
<keyword evidence="7" id="KW-0862">Zinc</keyword>
<evidence type="ECO:0000256" key="6">
    <source>
        <dbReference type="ARBA" id="ARBA00022918"/>
    </source>
</evidence>
<dbReference type="InterPro" id="IPR043502">
    <property type="entry name" value="DNA/RNA_pol_sf"/>
</dbReference>
<keyword evidence="1" id="KW-0808">Transferase</keyword>
<evidence type="ECO:0000256" key="1">
    <source>
        <dbReference type="ARBA" id="ARBA00022679"/>
    </source>
</evidence>
<dbReference type="Pfam" id="PF08284">
    <property type="entry name" value="RVP_2"/>
    <property type="match status" value="1"/>
</dbReference>
<evidence type="ECO:0000256" key="7">
    <source>
        <dbReference type="PROSITE-ProRule" id="PRU00047"/>
    </source>
</evidence>
<protein>
    <recommendedName>
        <fullName evidence="8">CCHC-type domain-containing protein</fullName>
    </recommendedName>
</protein>
<dbReference type="Pfam" id="PF24626">
    <property type="entry name" value="SH3_Tf2-1"/>
    <property type="match status" value="1"/>
</dbReference>
<keyword evidence="3" id="KW-0540">Nuclease</keyword>
<dbReference type="PROSITE" id="PS50158">
    <property type="entry name" value="ZF_CCHC"/>
    <property type="match status" value="1"/>
</dbReference>